<organism evidence="4 5">
    <name type="scientific">Tanacetum coccineum</name>
    <dbReference type="NCBI Taxonomy" id="301880"/>
    <lineage>
        <taxon>Eukaryota</taxon>
        <taxon>Viridiplantae</taxon>
        <taxon>Streptophyta</taxon>
        <taxon>Embryophyta</taxon>
        <taxon>Tracheophyta</taxon>
        <taxon>Spermatophyta</taxon>
        <taxon>Magnoliopsida</taxon>
        <taxon>eudicotyledons</taxon>
        <taxon>Gunneridae</taxon>
        <taxon>Pentapetalae</taxon>
        <taxon>asterids</taxon>
        <taxon>campanulids</taxon>
        <taxon>Asterales</taxon>
        <taxon>Asteraceae</taxon>
        <taxon>Asteroideae</taxon>
        <taxon>Anthemideae</taxon>
        <taxon>Anthemidinae</taxon>
        <taxon>Tanacetum</taxon>
    </lineage>
</organism>
<dbReference type="EMBL" id="BQNB010011891">
    <property type="protein sequence ID" value="GJS96498.1"/>
    <property type="molecule type" value="Genomic_DNA"/>
</dbReference>
<dbReference type="InterPro" id="IPR025724">
    <property type="entry name" value="GAG-pre-integrase_dom"/>
</dbReference>
<evidence type="ECO:0000313" key="4">
    <source>
        <dbReference type="EMBL" id="GJS96498.1"/>
    </source>
</evidence>
<feature type="compositionally biased region" description="Polar residues" evidence="2">
    <location>
        <begin position="463"/>
        <end position="474"/>
    </location>
</feature>
<name>A0ABQ5A628_9ASTR</name>
<dbReference type="SUPFAM" id="SSF53098">
    <property type="entry name" value="Ribonuclease H-like"/>
    <property type="match status" value="1"/>
</dbReference>
<dbReference type="PANTHER" id="PTHR42648">
    <property type="entry name" value="TRANSPOSASE, PUTATIVE-RELATED"/>
    <property type="match status" value="1"/>
</dbReference>
<evidence type="ECO:0000256" key="2">
    <source>
        <dbReference type="SAM" id="MobiDB-lite"/>
    </source>
</evidence>
<reference evidence="4" key="1">
    <citation type="journal article" date="2022" name="Int. J. Mol. Sci.">
        <title>Draft Genome of Tanacetum Coccineum: Genomic Comparison of Closely Related Tanacetum-Family Plants.</title>
        <authorList>
            <person name="Yamashiro T."/>
            <person name="Shiraishi A."/>
            <person name="Nakayama K."/>
            <person name="Satake H."/>
        </authorList>
    </citation>
    <scope>NUCLEOTIDE SEQUENCE</scope>
</reference>
<dbReference type="Pfam" id="PF14223">
    <property type="entry name" value="Retrotran_gag_2"/>
    <property type="match status" value="1"/>
</dbReference>
<evidence type="ECO:0000256" key="1">
    <source>
        <dbReference type="SAM" id="Coils"/>
    </source>
</evidence>
<feature type="coiled-coil region" evidence="1">
    <location>
        <begin position="388"/>
        <end position="426"/>
    </location>
</feature>
<gene>
    <name evidence="4" type="ORF">Tco_0803466</name>
</gene>
<dbReference type="Pfam" id="PF13976">
    <property type="entry name" value="gag_pre-integrs"/>
    <property type="match status" value="1"/>
</dbReference>
<dbReference type="PANTHER" id="PTHR42648:SF18">
    <property type="entry name" value="RETROTRANSPOSON, UNCLASSIFIED-LIKE PROTEIN"/>
    <property type="match status" value="1"/>
</dbReference>
<feature type="compositionally biased region" description="Polar residues" evidence="2">
    <location>
        <begin position="513"/>
        <end position="526"/>
    </location>
</feature>
<keyword evidence="5" id="KW-1185">Reference proteome</keyword>
<evidence type="ECO:0000313" key="5">
    <source>
        <dbReference type="Proteomes" id="UP001151760"/>
    </source>
</evidence>
<accession>A0ABQ5A628</accession>
<evidence type="ECO:0000259" key="3">
    <source>
        <dbReference type="Pfam" id="PF13976"/>
    </source>
</evidence>
<feature type="region of interest" description="Disordered" evidence="2">
    <location>
        <begin position="513"/>
        <end position="546"/>
    </location>
</feature>
<dbReference type="Proteomes" id="UP001151760">
    <property type="component" value="Unassembled WGS sequence"/>
</dbReference>
<sequence length="1134" mass="131146">MHNNIMAAGSRDHPPILQEVPERTAVETLLNMSLENKAHYQSEKEAIHLLLTGIRDEIYSTVDACKTAHDMWIAIERLHQGKSLNIQDFKTNLFWEFGRFTSRDGETMESYYSRFYKMKNEMIRNNLIVATMQVNVQFLQQLRLGWSGFVTIVKKNHDLDIVSYHKFFEVHEIHAERIAKNANPLALLAAAQQYANPYYQAPKSHKSYIAKPITTPSKSAFEEDSDPEQAQGVKDMQKNLALIEKNNNVDTSPRYKNDNQTRQFRNQRTVTVAGARDTVGSQECRKPKRVKDYTYHKEKMLLCKQAEKGVPLQAEQADWLEDTDEEIDEQELEAHYSYMAKIQEVPTADSGTDFEPLEKTDQNVKECDDECVALATLIANLKIDIDENKKIQKQLKKANASLTQELKECKSTLEETNRTLRESNSTRDIWLIALQNKQTELETYKNLNDRIVDYDKLERVTNRTSVSRPQLKSTQMKDKVMQNNSQVKVKKTQVEDHHRISSISNQTKSLTTCNDSLKSRTSNVNVPQEVPTRTRKPKIKANKSVATPPKKIVASESIIQKSKSYYRMLYEKPSKAWKWWAEQQCPSGYKWVPKTKMKWAPKVRKEDVNTIIMEYLVNISKRRAFWSLNEDILEINDSDYQYAVSIKEDTACPCLHSPKTTKKTSSIRPYDGNIKLVCNFVEKYLGTVRFGNDQFAPILGYEDLVQGNITVAFQKSTCFVRDLQGNDLITGNRGSNLYTISLQETTSSTPICFMAKASPTQAWLWHRRLSHLNFDYINLLSKKDIVIGLPKLKFVKDQLYLCDPMRIESINGKKYILNGVVERRNRTLVKAARTMLSASKLPLFFWAVAITTACYTRNISIIILTHEKTAYQIINDRKPSIRHLHIFGCTCYLNRDGENLDKMKERGDPCILASFSNDKRRQTMTTLALRANYKMFLLQQIQQLHHNKNIPHTTTAQSITKPITPTTTITAEENNTDIQAEIHVDNAQVDDNEFYNVFCTPVREEAESSSCYVDLSNMHTFYQLHQSEHRWTIDHPLSQVRRNPWKPVQTRQQLATDPEMCMFTLTVITVKTKNIKEAMANSAWIEAMQDELHQFDRLNVWELIDKPFGKKLIKLKWLWKNKKDEDQTIISNKA</sequence>
<keyword evidence="1" id="KW-0175">Coiled coil</keyword>
<feature type="domain" description="GAG-pre-integrase" evidence="3">
    <location>
        <begin position="736"/>
        <end position="798"/>
    </location>
</feature>
<dbReference type="InterPro" id="IPR012337">
    <property type="entry name" value="RNaseH-like_sf"/>
</dbReference>
<dbReference type="InterPro" id="IPR039537">
    <property type="entry name" value="Retrotran_Ty1/copia-like"/>
</dbReference>
<comment type="caution">
    <text evidence="4">The sequence shown here is derived from an EMBL/GenBank/DDBJ whole genome shotgun (WGS) entry which is preliminary data.</text>
</comment>
<protein>
    <submittedName>
        <fullName evidence="4">Retrovirus-related pol polyprotein from transposon TNT 1-94</fullName>
    </submittedName>
</protein>
<proteinExistence type="predicted"/>
<feature type="region of interest" description="Disordered" evidence="2">
    <location>
        <begin position="463"/>
        <end position="486"/>
    </location>
</feature>
<reference evidence="4" key="2">
    <citation type="submission" date="2022-01" db="EMBL/GenBank/DDBJ databases">
        <authorList>
            <person name="Yamashiro T."/>
            <person name="Shiraishi A."/>
            <person name="Satake H."/>
            <person name="Nakayama K."/>
        </authorList>
    </citation>
    <scope>NUCLEOTIDE SEQUENCE</scope>
</reference>